<dbReference type="Pfam" id="PF15748">
    <property type="entry name" value="CCSAP"/>
    <property type="match status" value="1"/>
</dbReference>
<dbReference type="GO" id="GO:0035869">
    <property type="term" value="C:ciliary transition zone"/>
    <property type="evidence" value="ECO:0007669"/>
    <property type="project" value="TreeGrafter"/>
</dbReference>
<dbReference type="OrthoDB" id="6616361at2759"/>
<dbReference type="GeneTree" id="ENSGT00390000003512"/>
<feature type="compositionally biased region" description="Polar residues" evidence="1">
    <location>
        <begin position="188"/>
        <end position="200"/>
    </location>
</feature>
<feature type="compositionally biased region" description="Basic and acidic residues" evidence="1">
    <location>
        <begin position="133"/>
        <end position="150"/>
    </location>
</feature>
<name>A0A8C5MPD2_9ANUR</name>
<dbReference type="PANTHER" id="PTHR31022">
    <property type="entry name" value="CENTRIOLE, CILIA AND SPINDLE-ASSOCIATED PROTEIN"/>
    <property type="match status" value="1"/>
</dbReference>
<sequence length="261" mass="30286">MYCKKLRSEYMKRFKEPQWDAYGKCYAELLSYRLRRRLLEQAHKPWLWEGWEGSSDSSSDQSVPQKPEPSTAPVAPKPNEPAAPKEPPSSEVREQASSDIVARVLQQHRDAKEELNMQPTDTEAQTGSLGNQRDGKDCHKEDEEKTEVKGKCTRRKINKSPPRPDLSKENQQPFVLYGCGEKKKDTGSQKTHNVFAPTNQHEIHESALRAKNRRQKEKRRQLLQRQRARSADARTNLIPDPDPLDNPWMTEYMRCYSARTR</sequence>
<proteinExistence type="predicted"/>
<dbReference type="GO" id="GO:0005814">
    <property type="term" value="C:centriole"/>
    <property type="evidence" value="ECO:0007669"/>
    <property type="project" value="TreeGrafter"/>
</dbReference>
<dbReference type="PANTHER" id="PTHR31022:SF4">
    <property type="entry name" value="CENTRIOLE, CILIA AND SPINDLE-ASSOCIATED PROTEIN"/>
    <property type="match status" value="1"/>
</dbReference>
<dbReference type="GO" id="GO:0008017">
    <property type="term" value="F:microtubule binding"/>
    <property type="evidence" value="ECO:0007669"/>
    <property type="project" value="TreeGrafter"/>
</dbReference>
<keyword evidence="3" id="KW-1185">Reference proteome</keyword>
<dbReference type="InterPro" id="IPR029774">
    <property type="entry name" value="CSAP"/>
</dbReference>
<feature type="compositionally biased region" description="Pro residues" evidence="1">
    <location>
        <begin position="75"/>
        <end position="87"/>
    </location>
</feature>
<protein>
    <submittedName>
        <fullName evidence="2">Centriole, cilia and spindle associated protein</fullName>
    </submittedName>
</protein>
<feature type="compositionally biased region" description="Low complexity" evidence="1">
    <location>
        <begin position="49"/>
        <end position="60"/>
    </location>
</feature>
<accession>A0A8C5MPD2</accession>
<evidence type="ECO:0000313" key="2">
    <source>
        <dbReference type="Ensembl" id="ENSLLEP00000015943.1"/>
    </source>
</evidence>
<reference evidence="2" key="1">
    <citation type="submission" date="2025-08" db="UniProtKB">
        <authorList>
            <consortium name="Ensembl"/>
        </authorList>
    </citation>
    <scope>IDENTIFICATION</scope>
</reference>
<gene>
    <name evidence="2" type="primary">CCSAP</name>
</gene>
<evidence type="ECO:0000313" key="3">
    <source>
        <dbReference type="Proteomes" id="UP000694569"/>
    </source>
</evidence>
<dbReference type="AlphaFoldDB" id="A0A8C5MPD2"/>
<organism evidence="2 3">
    <name type="scientific">Leptobrachium leishanense</name>
    <name type="common">Leishan spiny toad</name>
    <dbReference type="NCBI Taxonomy" id="445787"/>
    <lineage>
        <taxon>Eukaryota</taxon>
        <taxon>Metazoa</taxon>
        <taxon>Chordata</taxon>
        <taxon>Craniata</taxon>
        <taxon>Vertebrata</taxon>
        <taxon>Euteleostomi</taxon>
        <taxon>Amphibia</taxon>
        <taxon>Batrachia</taxon>
        <taxon>Anura</taxon>
        <taxon>Pelobatoidea</taxon>
        <taxon>Megophryidae</taxon>
        <taxon>Leptobrachium</taxon>
    </lineage>
</organism>
<evidence type="ECO:0000256" key="1">
    <source>
        <dbReference type="SAM" id="MobiDB-lite"/>
    </source>
</evidence>
<feature type="compositionally biased region" description="Basic residues" evidence="1">
    <location>
        <begin position="210"/>
        <end position="228"/>
    </location>
</feature>
<feature type="region of interest" description="Disordered" evidence="1">
    <location>
        <begin position="49"/>
        <end position="248"/>
    </location>
</feature>
<dbReference type="GO" id="GO:0036064">
    <property type="term" value="C:ciliary basal body"/>
    <property type="evidence" value="ECO:0007669"/>
    <property type="project" value="TreeGrafter"/>
</dbReference>
<dbReference type="GO" id="GO:1901673">
    <property type="term" value="P:regulation of mitotic spindle assembly"/>
    <property type="evidence" value="ECO:0007669"/>
    <property type="project" value="TreeGrafter"/>
</dbReference>
<reference evidence="2" key="2">
    <citation type="submission" date="2025-09" db="UniProtKB">
        <authorList>
            <consortium name="Ensembl"/>
        </authorList>
    </citation>
    <scope>IDENTIFICATION</scope>
</reference>
<dbReference type="Ensembl" id="ENSLLET00000016554.1">
    <property type="protein sequence ID" value="ENSLLEP00000015943.1"/>
    <property type="gene ID" value="ENSLLEG00000010147.1"/>
</dbReference>
<dbReference type="GO" id="GO:0005819">
    <property type="term" value="C:spindle"/>
    <property type="evidence" value="ECO:0007669"/>
    <property type="project" value="TreeGrafter"/>
</dbReference>
<dbReference type="Proteomes" id="UP000694569">
    <property type="component" value="Unplaced"/>
</dbReference>
<feature type="compositionally biased region" description="Polar residues" evidence="1">
    <location>
        <begin position="117"/>
        <end position="131"/>
    </location>
</feature>